<dbReference type="STRING" id="436010.A0A166SZY5"/>
<evidence type="ECO:0000313" key="6">
    <source>
        <dbReference type="EMBL" id="KZP30026.1"/>
    </source>
</evidence>
<dbReference type="HAMAP" id="MF_00171">
    <property type="entry name" value="TruA"/>
    <property type="match status" value="1"/>
</dbReference>
<dbReference type="EMBL" id="KV417495">
    <property type="protein sequence ID" value="KZP30026.1"/>
    <property type="molecule type" value="Genomic_DNA"/>
</dbReference>
<feature type="compositionally biased region" description="Polar residues" evidence="4">
    <location>
        <begin position="401"/>
        <end position="411"/>
    </location>
</feature>
<dbReference type="GO" id="GO:1990481">
    <property type="term" value="P:mRNA pseudouridine synthesis"/>
    <property type="evidence" value="ECO:0007669"/>
    <property type="project" value="TreeGrafter"/>
</dbReference>
<dbReference type="GO" id="GO:0005737">
    <property type="term" value="C:cytoplasm"/>
    <property type="evidence" value="ECO:0007669"/>
    <property type="project" value="TreeGrafter"/>
</dbReference>
<dbReference type="InterPro" id="IPR020097">
    <property type="entry name" value="PsdUridine_synth_TruA_a/b_dom"/>
</dbReference>
<dbReference type="GO" id="GO:0031119">
    <property type="term" value="P:tRNA pseudouridine synthesis"/>
    <property type="evidence" value="ECO:0007669"/>
    <property type="project" value="TreeGrafter"/>
</dbReference>
<evidence type="ECO:0000259" key="5">
    <source>
        <dbReference type="Pfam" id="PF01416"/>
    </source>
</evidence>
<dbReference type="Pfam" id="PF01416">
    <property type="entry name" value="PseudoU_synth_1"/>
    <property type="match status" value="1"/>
</dbReference>
<feature type="domain" description="Pseudouridine synthase I TruA alpha/beta" evidence="5">
    <location>
        <begin position="250"/>
        <end position="337"/>
    </location>
</feature>
<dbReference type="InterPro" id="IPR001406">
    <property type="entry name" value="PsdUridine_synth_TruA"/>
</dbReference>
<feature type="region of interest" description="Disordered" evidence="4">
    <location>
        <begin position="388"/>
        <end position="411"/>
    </location>
</feature>
<dbReference type="GO" id="GO:0009982">
    <property type="term" value="F:pseudouridine synthase activity"/>
    <property type="evidence" value="ECO:0007669"/>
    <property type="project" value="InterPro"/>
</dbReference>
<reference evidence="6 7" key="1">
    <citation type="journal article" date="2016" name="Mol. Biol. Evol.">
        <title>Comparative Genomics of Early-Diverging Mushroom-Forming Fungi Provides Insights into the Origins of Lignocellulose Decay Capabilities.</title>
        <authorList>
            <person name="Nagy L.G."/>
            <person name="Riley R."/>
            <person name="Tritt A."/>
            <person name="Adam C."/>
            <person name="Daum C."/>
            <person name="Floudas D."/>
            <person name="Sun H."/>
            <person name="Yadav J.S."/>
            <person name="Pangilinan J."/>
            <person name="Larsson K.H."/>
            <person name="Matsuura K."/>
            <person name="Barry K."/>
            <person name="Labutti K."/>
            <person name="Kuo R."/>
            <person name="Ohm R.A."/>
            <person name="Bhattacharya S.S."/>
            <person name="Shirouzu T."/>
            <person name="Yoshinaga Y."/>
            <person name="Martin F.M."/>
            <person name="Grigoriev I.V."/>
            <person name="Hibbett D.S."/>
        </authorList>
    </citation>
    <scope>NUCLEOTIDE SEQUENCE [LARGE SCALE GENOMIC DNA]</scope>
    <source>
        <strain evidence="6 7">CBS 109695</strain>
    </source>
</reference>
<dbReference type="OrthoDB" id="25767at2759"/>
<dbReference type="SUPFAM" id="SSF55120">
    <property type="entry name" value="Pseudouridine synthase"/>
    <property type="match status" value="1"/>
</dbReference>
<dbReference type="PANTHER" id="PTHR11142:SF5">
    <property type="entry name" value="TRNA PSEUDOURIDINE(38_39) SYNTHASE"/>
    <property type="match status" value="1"/>
</dbReference>
<dbReference type="Proteomes" id="UP000076532">
    <property type="component" value="Unassembled WGS sequence"/>
</dbReference>
<evidence type="ECO:0000256" key="3">
    <source>
        <dbReference type="ARBA" id="ARBA00023235"/>
    </source>
</evidence>
<dbReference type="InterPro" id="IPR020103">
    <property type="entry name" value="PsdUridine_synth_cat_dom_sf"/>
</dbReference>
<dbReference type="AlphaFoldDB" id="A0A166SZY5"/>
<dbReference type="Gene3D" id="3.30.70.660">
    <property type="entry name" value="Pseudouridine synthase I, catalytic domain, C-terminal subdomain"/>
    <property type="match status" value="1"/>
</dbReference>
<evidence type="ECO:0000256" key="2">
    <source>
        <dbReference type="ARBA" id="ARBA00022694"/>
    </source>
</evidence>
<evidence type="ECO:0000256" key="4">
    <source>
        <dbReference type="SAM" id="MobiDB-lite"/>
    </source>
</evidence>
<accession>A0A166SZY5</accession>
<dbReference type="InterPro" id="IPR020095">
    <property type="entry name" value="PsdUridine_synth_TruA_C"/>
</dbReference>
<gene>
    <name evidence="6" type="ORF">FIBSPDRAFT_850725</name>
</gene>
<keyword evidence="3" id="KW-0413">Isomerase</keyword>
<keyword evidence="7" id="KW-1185">Reference proteome</keyword>
<evidence type="ECO:0000313" key="7">
    <source>
        <dbReference type="Proteomes" id="UP000076532"/>
    </source>
</evidence>
<organism evidence="6 7">
    <name type="scientific">Athelia psychrophila</name>
    <dbReference type="NCBI Taxonomy" id="1759441"/>
    <lineage>
        <taxon>Eukaryota</taxon>
        <taxon>Fungi</taxon>
        <taxon>Dikarya</taxon>
        <taxon>Basidiomycota</taxon>
        <taxon>Agaricomycotina</taxon>
        <taxon>Agaricomycetes</taxon>
        <taxon>Agaricomycetidae</taxon>
        <taxon>Atheliales</taxon>
        <taxon>Atheliaceae</taxon>
        <taxon>Athelia</taxon>
    </lineage>
</organism>
<dbReference type="Gene3D" id="3.30.70.580">
    <property type="entry name" value="Pseudouridine synthase I, catalytic domain, N-terminal subdomain"/>
    <property type="match status" value="1"/>
</dbReference>
<dbReference type="PANTHER" id="PTHR11142">
    <property type="entry name" value="PSEUDOURIDYLATE SYNTHASE"/>
    <property type="match status" value="1"/>
</dbReference>
<evidence type="ECO:0000256" key="1">
    <source>
        <dbReference type="ARBA" id="ARBA00009375"/>
    </source>
</evidence>
<dbReference type="GO" id="GO:0005634">
    <property type="term" value="C:nucleus"/>
    <property type="evidence" value="ECO:0007669"/>
    <property type="project" value="TreeGrafter"/>
</dbReference>
<proteinExistence type="inferred from homology"/>
<dbReference type="GO" id="GO:0003723">
    <property type="term" value="F:RNA binding"/>
    <property type="evidence" value="ECO:0007669"/>
    <property type="project" value="InterPro"/>
</dbReference>
<protein>
    <submittedName>
        <fullName evidence="6">Pseudouridine synthase</fullName>
    </submittedName>
</protein>
<comment type="similarity">
    <text evidence="1">Belongs to the tRNA pseudouridine synthase TruA family.</text>
</comment>
<dbReference type="InterPro" id="IPR020094">
    <property type="entry name" value="TruA/RsuA/RluB/E/F_N"/>
</dbReference>
<sequence>MKPSTGPTDNAYERWTKDELIARLHDVDSRLRQAYSDGPELTQSPRSDKEFIFSAHPVRKIALKFSYSGSEYCGLAYQKNALTPLPTVEEVLFQALAKVRLVDPDAGLDGCGWDRCGRTDRGVSAAGQVVSLWVRSRIGAGKPGALALESAAGSDATIAPLAGGLLDDTQEQKETDNILEPSLPELSPTPRPRPEFHYVQLLNRILPPTIRVIAWSPVEPSFSSRFNCRRRHYKYFFSSQGLDVSLMRDAAERLLGEHDFRNLCKLDPTKQIKSFHRSILRAEISPVPDVKDLYVFDLVGSAFLYHQVRHIMAILFLVGTGLEHPSVVSSLLNVHPDNLPSPLLVRAGDPPLTVVDTKPEYVMADGLPLMLWDCTYPEDDVHWRATPDVDASSEKGGQGSGTELSDQMQSIHSRSTIHTVLDAHFMSAVAAYHPPGPAYFPRNDNPHPIPAVMQLPLGGGMTKRESTYKPILLRRRQESVEVMNERWRLGKGERLAQRRQLEAQVDEE</sequence>
<keyword evidence="2" id="KW-0819">tRNA processing</keyword>
<name>A0A166SZY5_9AGAM</name>